<evidence type="ECO:0000313" key="2">
    <source>
        <dbReference type="Proteomes" id="UP001243009"/>
    </source>
</evidence>
<reference evidence="1 2" key="1">
    <citation type="submission" date="2023-08" db="EMBL/GenBank/DDBJ databases">
        <title>The draft genome sequence of Paracraurococcus sp. LOR1-02.</title>
        <authorList>
            <person name="Kingkaew E."/>
            <person name="Tanasupawat S."/>
        </authorList>
    </citation>
    <scope>NUCLEOTIDE SEQUENCE [LARGE SCALE GENOMIC DNA]</scope>
    <source>
        <strain evidence="1 2">LOR1-02</strain>
    </source>
</reference>
<dbReference type="EMBL" id="JAUTWS010000108">
    <property type="protein sequence ID" value="MDO9713644.1"/>
    <property type="molecule type" value="Genomic_DNA"/>
</dbReference>
<proteinExistence type="predicted"/>
<dbReference type="RefSeq" id="WP_305108500.1">
    <property type="nucleotide sequence ID" value="NZ_JAUTWS010000108.1"/>
</dbReference>
<gene>
    <name evidence="1" type="ORF">Q7A36_35340</name>
</gene>
<accession>A0ABT9EBT9</accession>
<dbReference type="Proteomes" id="UP001243009">
    <property type="component" value="Unassembled WGS sequence"/>
</dbReference>
<organism evidence="1 2">
    <name type="scientific">Paracraurococcus lichenis</name>
    <dbReference type="NCBI Taxonomy" id="3064888"/>
    <lineage>
        <taxon>Bacteria</taxon>
        <taxon>Pseudomonadati</taxon>
        <taxon>Pseudomonadota</taxon>
        <taxon>Alphaproteobacteria</taxon>
        <taxon>Acetobacterales</taxon>
        <taxon>Roseomonadaceae</taxon>
        <taxon>Paracraurococcus</taxon>
    </lineage>
</organism>
<name>A0ABT9EBT9_9PROT</name>
<keyword evidence="2" id="KW-1185">Reference proteome</keyword>
<evidence type="ECO:0000313" key="1">
    <source>
        <dbReference type="EMBL" id="MDO9713644.1"/>
    </source>
</evidence>
<sequence>MASAEPALRYRELRAQVLALADTVRHFETAGGGALGAARVIVRRYAAGDDIPLPYLVAALEQIRLALRAEGLRPHP</sequence>
<protein>
    <submittedName>
        <fullName evidence="1">Uncharacterized protein</fullName>
    </submittedName>
</protein>
<comment type="caution">
    <text evidence="1">The sequence shown here is derived from an EMBL/GenBank/DDBJ whole genome shotgun (WGS) entry which is preliminary data.</text>
</comment>